<name>A0A0R3M096_9BRAD</name>
<proteinExistence type="predicted"/>
<dbReference type="EMBL" id="LLXX01000050">
    <property type="protein sequence ID" value="KRR10560.1"/>
    <property type="molecule type" value="Genomic_DNA"/>
</dbReference>
<keyword evidence="1" id="KW-0732">Signal</keyword>
<dbReference type="Proteomes" id="UP000051913">
    <property type="component" value="Unassembled WGS sequence"/>
</dbReference>
<evidence type="ECO:0008006" key="4">
    <source>
        <dbReference type="Google" id="ProtNLM"/>
    </source>
</evidence>
<evidence type="ECO:0000256" key="1">
    <source>
        <dbReference type="SAM" id="SignalP"/>
    </source>
</evidence>
<gene>
    <name evidence="2" type="ORF">CP49_12325</name>
</gene>
<evidence type="ECO:0000313" key="2">
    <source>
        <dbReference type="EMBL" id="KRR10560.1"/>
    </source>
</evidence>
<organism evidence="2 3">
    <name type="scientific">Bradyrhizobium valentinum</name>
    <dbReference type="NCBI Taxonomy" id="1518501"/>
    <lineage>
        <taxon>Bacteria</taxon>
        <taxon>Pseudomonadati</taxon>
        <taxon>Pseudomonadota</taxon>
        <taxon>Alphaproteobacteria</taxon>
        <taxon>Hyphomicrobiales</taxon>
        <taxon>Nitrobacteraceae</taxon>
        <taxon>Bradyrhizobium</taxon>
    </lineage>
</organism>
<sequence length="160" mass="16745">MMPMLAVAGAAASVVAAAAFTGAAGSVAVAPCTRDVSTVAAIVVGCVRHIPSQAARVVPDMDMPVVLVVRWPVTRDGTIADMDTVRRRWELQRLMAPTALTTTATMRTAIGSVPISTNIDAHRAHPTAAGSALTAVPFSAACTSCRPRRKLIREYHELGL</sequence>
<reference evidence="2 3" key="1">
    <citation type="submission" date="2014-03" db="EMBL/GenBank/DDBJ databases">
        <title>Bradyrhizobium valentinum sp. nov., isolated from effective nodules of Lupinus mariae-josephae, a lupine endemic of basic-lime soils in Eastern Spain.</title>
        <authorList>
            <person name="Duran D."/>
            <person name="Rey L."/>
            <person name="Navarro A."/>
            <person name="Busquets A."/>
            <person name="Imperial J."/>
            <person name="Ruiz-Argueso T."/>
        </authorList>
    </citation>
    <scope>NUCLEOTIDE SEQUENCE [LARGE SCALE GENOMIC DNA]</scope>
    <source>
        <strain evidence="2 3">LmjM3</strain>
    </source>
</reference>
<feature type="signal peptide" evidence="1">
    <location>
        <begin position="1"/>
        <end position="18"/>
    </location>
</feature>
<feature type="chain" id="PRO_5006443545" description="Secreted protein" evidence="1">
    <location>
        <begin position="19"/>
        <end position="160"/>
    </location>
</feature>
<keyword evidence="3" id="KW-1185">Reference proteome</keyword>
<dbReference type="AlphaFoldDB" id="A0A0R3M096"/>
<evidence type="ECO:0000313" key="3">
    <source>
        <dbReference type="Proteomes" id="UP000051913"/>
    </source>
</evidence>
<protein>
    <recommendedName>
        <fullName evidence="4">Secreted protein</fullName>
    </recommendedName>
</protein>
<comment type="caution">
    <text evidence="2">The sequence shown here is derived from an EMBL/GenBank/DDBJ whole genome shotgun (WGS) entry which is preliminary data.</text>
</comment>
<accession>A0A0R3M096</accession>